<dbReference type="InterPro" id="IPR008928">
    <property type="entry name" value="6-hairpin_glycosidase_sf"/>
</dbReference>
<keyword evidence="5" id="KW-0413">Isomerase</keyword>
<evidence type="ECO:0000256" key="8">
    <source>
        <dbReference type="ARBA" id="ARBA00033215"/>
    </source>
</evidence>
<keyword evidence="12" id="KW-1185">Reference proteome</keyword>
<sequence>MAEKRLQEFYDEISEDLTRCVQFWLTHSHDNKYGGFFNCLDENGTVYDDTKHIWLQARQVWMYAKLYNEEEKFTTQAVLQAAEKGAEFLMKFAKDASTGRCYLILTRDGRPIKMQRTIFSECFYTMAMSEMAKATKQALYKTEAVQMMDRLIHWVREDDTDIRLGRPPLAGEARSESLAVPMMLQCVTHELLTLDPSLGARYRDIQEWSVQKALSHVQRDGTVVLENVSTSGTELPGSLGRLMIPGHAIEAGWFLLRYAKQNGQDELAQKAIDQFMNGPFARGWDDECGGLYYFLDADRYSPVQLEWNMKMWWVHTETMVAFLMAYQHTRDGDHLDTFARVYDYCYSKHVDKKRGEWFGYLNRDGSVSMRFKGGPWKGCFHVPRSLLYCKQMLSELLKRPTLT</sequence>
<protein>
    <recommendedName>
        <fullName evidence="4">N-acylglucosamine 2-epimerase</fullName>
        <ecNumber evidence="3">5.1.3.8</ecNumber>
    </recommendedName>
    <alternativeName>
        <fullName evidence="8">GlcNAc 2-epimerase</fullName>
    </alternativeName>
    <alternativeName>
        <fullName evidence="6">N-acetyl-D-glucosamine 2-epimerase</fullName>
    </alternativeName>
    <alternativeName>
        <fullName evidence="7">Renin-binding protein</fullName>
    </alternativeName>
</protein>
<dbReference type="Proteomes" id="UP000828390">
    <property type="component" value="Unassembled WGS sequence"/>
</dbReference>
<evidence type="ECO:0000256" key="1">
    <source>
        <dbReference type="ARBA" id="ARBA00004878"/>
    </source>
</evidence>
<dbReference type="InterPro" id="IPR010819">
    <property type="entry name" value="AGE/CE"/>
</dbReference>
<dbReference type="GO" id="GO:0050121">
    <property type="term" value="F:N-acylglucosamine 2-epimerase activity"/>
    <property type="evidence" value="ECO:0007669"/>
    <property type="project" value="UniProtKB-EC"/>
</dbReference>
<dbReference type="Gene3D" id="1.50.10.10">
    <property type="match status" value="1"/>
</dbReference>
<evidence type="ECO:0000313" key="11">
    <source>
        <dbReference type="EMBL" id="KAH3740238.1"/>
    </source>
</evidence>
<proteinExistence type="inferred from homology"/>
<comment type="subunit">
    <text evidence="10">Homodimer. Forms a heterodimer with renin and inhibits its activity.</text>
</comment>
<evidence type="ECO:0000256" key="7">
    <source>
        <dbReference type="ARBA" id="ARBA00031909"/>
    </source>
</evidence>
<dbReference type="SUPFAM" id="SSF48208">
    <property type="entry name" value="Six-hairpin glycosidases"/>
    <property type="match status" value="1"/>
</dbReference>
<comment type="pathway">
    <text evidence="1">Amino-sugar metabolism; N-acetylneuraminate degradation.</text>
</comment>
<dbReference type="InterPro" id="IPR012341">
    <property type="entry name" value="6hp_glycosidase-like_sf"/>
</dbReference>
<dbReference type="Pfam" id="PF07221">
    <property type="entry name" value="GlcNAc_2-epim"/>
    <property type="match status" value="1"/>
</dbReference>
<organism evidence="11 12">
    <name type="scientific">Dreissena polymorpha</name>
    <name type="common">Zebra mussel</name>
    <name type="synonym">Mytilus polymorpha</name>
    <dbReference type="NCBI Taxonomy" id="45954"/>
    <lineage>
        <taxon>Eukaryota</taxon>
        <taxon>Metazoa</taxon>
        <taxon>Spiralia</taxon>
        <taxon>Lophotrochozoa</taxon>
        <taxon>Mollusca</taxon>
        <taxon>Bivalvia</taxon>
        <taxon>Autobranchia</taxon>
        <taxon>Heteroconchia</taxon>
        <taxon>Euheterodonta</taxon>
        <taxon>Imparidentia</taxon>
        <taxon>Neoheterodontei</taxon>
        <taxon>Myida</taxon>
        <taxon>Dreissenoidea</taxon>
        <taxon>Dreissenidae</taxon>
        <taxon>Dreissena</taxon>
    </lineage>
</organism>
<dbReference type="OrthoDB" id="414129at2759"/>
<accession>A0A9D4DAJ9</accession>
<evidence type="ECO:0000256" key="4">
    <source>
        <dbReference type="ARBA" id="ARBA00014959"/>
    </source>
</evidence>
<reference evidence="11" key="2">
    <citation type="submission" date="2020-11" db="EMBL/GenBank/DDBJ databases">
        <authorList>
            <person name="McCartney M.A."/>
            <person name="Auch B."/>
            <person name="Kono T."/>
            <person name="Mallez S."/>
            <person name="Becker A."/>
            <person name="Gohl D.M."/>
            <person name="Silverstein K.A.T."/>
            <person name="Koren S."/>
            <person name="Bechman K.B."/>
            <person name="Herman A."/>
            <person name="Abrahante J.E."/>
            <person name="Garbe J."/>
        </authorList>
    </citation>
    <scope>NUCLEOTIDE SEQUENCE</scope>
    <source>
        <strain evidence="11">Duluth1</strain>
        <tissue evidence="11">Whole animal</tissue>
    </source>
</reference>
<dbReference type="FunFam" id="1.50.10.10:FF:000021">
    <property type="entry name" value="N-acylglucosamine 2-epimerase"/>
    <property type="match status" value="1"/>
</dbReference>
<evidence type="ECO:0000256" key="6">
    <source>
        <dbReference type="ARBA" id="ARBA00031608"/>
    </source>
</evidence>
<evidence type="ECO:0000256" key="5">
    <source>
        <dbReference type="ARBA" id="ARBA00023235"/>
    </source>
</evidence>
<gene>
    <name evidence="11" type="ORF">DPMN_046938</name>
</gene>
<dbReference type="EMBL" id="JAIWYP010000011">
    <property type="protein sequence ID" value="KAH3740238.1"/>
    <property type="molecule type" value="Genomic_DNA"/>
</dbReference>
<evidence type="ECO:0000256" key="9">
    <source>
        <dbReference type="ARBA" id="ARBA00034243"/>
    </source>
</evidence>
<comment type="similarity">
    <text evidence="2">Belongs to the N-acylglucosamine 2-epimerase family.</text>
</comment>
<evidence type="ECO:0000256" key="2">
    <source>
        <dbReference type="ARBA" id="ARBA00008558"/>
    </source>
</evidence>
<evidence type="ECO:0000256" key="3">
    <source>
        <dbReference type="ARBA" id="ARBA00013176"/>
    </source>
</evidence>
<dbReference type="EC" id="5.1.3.8" evidence="3"/>
<dbReference type="PANTHER" id="PTHR15108">
    <property type="entry name" value="N-ACYLGLUCOSAMINE-2-EPIMERASE"/>
    <property type="match status" value="1"/>
</dbReference>
<reference evidence="11" key="1">
    <citation type="journal article" date="2019" name="bioRxiv">
        <title>The Genome of the Zebra Mussel, Dreissena polymorpha: A Resource for Invasive Species Research.</title>
        <authorList>
            <person name="McCartney M.A."/>
            <person name="Auch B."/>
            <person name="Kono T."/>
            <person name="Mallez S."/>
            <person name="Zhang Y."/>
            <person name="Obille A."/>
            <person name="Becker A."/>
            <person name="Abrahante J.E."/>
            <person name="Garbe J."/>
            <person name="Badalamenti J.P."/>
            <person name="Herman A."/>
            <person name="Mangelson H."/>
            <person name="Liachko I."/>
            <person name="Sullivan S."/>
            <person name="Sone E.D."/>
            <person name="Koren S."/>
            <person name="Silverstein K.A.T."/>
            <person name="Beckman K.B."/>
            <person name="Gohl D.M."/>
        </authorList>
    </citation>
    <scope>NUCLEOTIDE SEQUENCE</scope>
    <source>
        <strain evidence="11">Duluth1</strain>
        <tissue evidence="11">Whole animal</tissue>
    </source>
</reference>
<comment type="catalytic activity">
    <reaction evidence="9">
        <text>an N-acyl-D-glucosamine = an N-acyl-D-mannosamine</text>
        <dbReference type="Rhea" id="RHEA:19033"/>
        <dbReference type="ChEBI" id="CHEBI:16062"/>
        <dbReference type="ChEBI" id="CHEBI:17274"/>
        <dbReference type="EC" id="5.1.3.8"/>
    </reaction>
    <physiologicalReaction direction="left-to-right" evidence="9">
        <dbReference type="Rhea" id="RHEA:19034"/>
    </physiologicalReaction>
    <physiologicalReaction direction="right-to-left" evidence="9">
        <dbReference type="Rhea" id="RHEA:19035"/>
    </physiologicalReaction>
</comment>
<dbReference type="AlphaFoldDB" id="A0A9D4DAJ9"/>
<evidence type="ECO:0000313" key="12">
    <source>
        <dbReference type="Proteomes" id="UP000828390"/>
    </source>
</evidence>
<evidence type="ECO:0000256" key="10">
    <source>
        <dbReference type="ARBA" id="ARBA00046544"/>
    </source>
</evidence>
<name>A0A9D4DAJ9_DREPO</name>
<comment type="caution">
    <text evidence="11">The sequence shown here is derived from an EMBL/GenBank/DDBJ whole genome shotgun (WGS) entry which is preliminary data.</text>
</comment>
<dbReference type="GO" id="GO:0005975">
    <property type="term" value="P:carbohydrate metabolic process"/>
    <property type="evidence" value="ECO:0007669"/>
    <property type="project" value="InterPro"/>
</dbReference>